<protein>
    <submittedName>
        <fullName evidence="5">Nitronate monooxygenase</fullName>
        <ecNumber evidence="5">1.13.12.-</ecNumber>
    </submittedName>
</protein>
<feature type="compositionally biased region" description="Polar residues" evidence="4">
    <location>
        <begin position="370"/>
        <end position="379"/>
    </location>
</feature>
<dbReference type="EMBL" id="JARWAF010000005">
    <property type="protein sequence ID" value="MDJ1641359.1"/>
    <property type="molecule type" value="Genomic_DNA"/>
</dbReference>
<dbReference type="Gene3D" id="3.20.20.70">
    <property type="entry name" value="Aldolase class I"/>
    <property type="match status" value="1"/>
</dbReference>
<evidence type="ECO:0000256" key="4">
    <source>
        <dbReference type="SAM" id="MobiDB-lite"/>
    </source>
</evidence>
<dbReference type="Proteomes" id="UP001237194">
    <property type="component" value="Unassembled WGS sequence"/>
</dbReference>
<keyword evidence="1" id="KW-0285">Flavoprotein</keyword>
<keyword evidence="6" id="KW-1185">Reference proteome</keyword>
<dbReference type="GO" id="GO:0004497">
    <property type="term" value="F:monooxygenase activity"/>
    <property type="evidence" value="ECO:0007669"/>
    <property type="project" value="UniProtKB-KW"/>
</dbReference>
<keyword evidence="5" id="KW-0503">Monooxygenase</keyword>
<evidence type="ECO:0000256" key="1">
    <source>
        <dbReference type="ARBA" id="ARBA00022630"/>
    </source>
</evidence>
<feature type="region of interest" description="Disordered" evidence="4">
    <location>
        <begin position="347"/>
        <end position="379"/>
    </location>
</feature>
<name>A0ABT7D8Y8_9ACTN</name>
<evidence type="ECO:0000313" key="6">
    <source>
        <dbReference type="Proteomes" id="UP001237194"/>
    </source>
</evidence>
<keyword evidence="3 5" id="KW-0560">Oxidoreductase</keyword>
<keyword evidence="2" id="KW-0288">FMN</keyword>
<dbReference type="RefSeq" id="WP_283894494.1">
    <property type="nucleotide sequence ID" value="NZ_JARWAF010000005.1"/>
</dbReference>
<evidence type="ECO:0000256" key="2">
    <source>
        <dbReference type="ARBA" id="ARBA00022643"/>
    </source>
</evidence>
<dbReference type="InterPro" id="IPR013785">
    <property type="entry name" value="Aldolase_TIM"/>
</dbReference>
<proteinExistence type="predicted"/>
<dbReference type="PANTHER" id="PTHR32332">
    <property type="entry name" value="2-NITROPROPANE DIOXYGENASE"/>
    <property type="match status" value="1"/>
</dbReference>
<evidence type="ECO:0000256" key="3">
    <source>
        <dbReference type="ARBA" id="ARBA00023002"/>
    </source>
</evidence>
<dbReference type="SUPFAM" id="SSF51412">
    <property type="entry name" value="Inosine monophosphate dehydrogenase (IMPDH)"/>
    <property type="match status" value="1"/>
</dbReference>
<organism evidence="5 6">
    <name type="scientific">Streptomyces pakalii</name>
    <dbReference type="NCBI Taxonomy" id="3036494"/>
    <lineage>
        <taxon>Bacteria</taxon>
        <taxon>Bacillati</taxon>
        <taxon>Actinomycetota</taxon>
        <taxon>Actinomycetes</taxon>
        <taxon>Kitasatosporales</taxon>
        <taxon>Streptomycetaceae</taxon>
        <taxon>Streptomyces</taxon>
    </lineage>
</organism>
<comment type="caution">
    <text evidence="5">The sequence shown here is derived from an EMBL/GenBank/DDBJ whole genome shotgun (WGS) entry which is preliminary data.</text>
</comment>
<dbReference type="EC" id="1.13.12.-" evidence="5"/>
<gene>
    <name evidence="5" type="ORF">P5W92_13190</name>
</gene>
<dbReference type="Pfam" id="PF03060">
    <property type="entry name" value="NMO"/>
    <property type="match status" value="1"/>
</dbReference>
<dbReference type="PANTHER" id="PTHR32332:SF20">
    <property type="entry name" value="2-NITROPROPANE DIOXYGENASE-LIKE PROTEIN"/>
    <property type="match status" value="1"/>
</dbReference>
<sequence length="379" mass="39325">MRTALTDLVGVRHPIVQTGMGWVAGPRLVTATARAGALGILASATMTPEQLRSAVREVRLRTEAPFGVNLRADAGDARERVRIIVEEGVRVASFALAPSRELVAELKDAGVVVVPSVGARRHAEKVAAWGADAVIVQGGEGGGHTGDVATTVLLPQVVDAVDIPVVAAGGFHDGRGLVAALAFGAAGVAMGTRFLLTSDSTVPDAVKARYLAATAKDITLTRAVDGLPHRMLRTEMVAELEGGAGRLRALYGAVRRASRFRRLSGLSWPGMVRDGLAMRHGKELSWSQVLLAANTPMLLRAAMVEGRTDLGIMASGQVAALIEDLPSVAGLVERVMADAEGTCAALRAMPRPPLEDRAARSSPDLGLGTTPATSSPSGA</sequence>
<evidence type="ECO:0000313" key="5">
    <source>
        <dbReference type="EMBL" id="MDJ1641359.1"/>
    </source>
</evidence>
<reference evidence="5 6" key="1">
    <citation type="submission" date="2023-04" db="EMBL/GenBank/DDBJ databases">
        <title>A novel species of the genus Streptomyces: Streptomyces pakalii sp. nov. isolated from a Mexican soil jungle.</title>
        <authorList>
            <person name="Chavez-Hernandez M.A."/>
            <person name="Ortiz-Alvarez J."/>
            <person name="Villa-Tanaca L."/>
            <person name="Hernandez-Rodriguez C."/>
        </authorList>
    </citation>
    <scope>NUCLEOTIDE SEQUENCE [LARGE SCALE GENOMIC DNA]</scope>
    <source>
        <strain evidence="5 6">ENCB-J15</strain>
    </source>
</reference>
<dbReference type="InterPro" id="IPR004136">
    <property type="entry name" value="NMO"/>
</dbReference>
<accession>A0ABT7D8Y8</accession>
<dbReference type="CDD" id="cd04730">
    <property type="entry name" value="NPD_like"/>
    <property type="match status" value="1"/>
</dbReference>